<dbReference type="Pfam" id="PF00117">
    <property type="entry name" value="GATase"/>
    <property type="match status" value="1"/>
</dbReference>
<evidence type="ECO:0000259" key="3">
    <source>
        <dbReference type="Pfam" id="PF00117"/>
    </source>
</evidence>
<feature type="signal peptide" evidence="2">
    <location>
        <begin position="1"/>
        <end position="23"/>
    </location>
</feature>
<accession>A0A8H5G9G9</accession>
<dbReference type="Gene3D" id="3.40.50.880">
    <property type="match status" value="1"/>
</dbReference>
<dbReference type="InterPro" id="IPR017926">
    <property type="entry name" value="GATASE"/>
</dbReference>
<dbReference type="EMBL" id="JAACJO010000003">
    <property type="protein sequence ID" value="KAF5360670.1"/>
    <property type="molecule type" value="Genomic_DNA"/>
</dbReference>
<reference evidence="4 5" key="1">
    <citation type="journal article" date="2020" name="ISME J.">
        <title>Uncovering the hidden diversity of litter-decomposition mechanisms in mushroom-forming fungi.</title>
        <authorList>
            <person name="Floudas D."/>
            <person name="Bentzer J."/>
            <person name="Ahren D."/>
            <person name="Johansson T."/>
            <person name="Persson P."/>
            <person name="Tunlid A."/>
        </authorList>
    </citation>
    <scope>NUCLEOTIDE SEQUENCE [LARGE SCALE GENOMIC DNA]</scope>
    <source>
        <strain evidence="4 5">CBS 146.42</strain>
    </source>
</reference>
<sequence length="353" mass="39209">MTHSRTIRVGLLVCGTLSGPVEAVHGGYYEVYSHYWNSTTPQNCDIKVVIDSYSIKKMEFPDEERLDEYDIFMVTGSATSAYDDTIPWIRELLAFLKGLINNHPNVKLCGICFGHQIVCRALGGECEPNGQWEIGPTSVNLSDVGRSIFRVDQLTLQQIHSDHVPVESFSKQFASGEIQLVGSTGPTNNQGVIKFYPSSSIDAIRTPRDIQVLTLQGHPEFSESIITGLVRQRADAFGPSTATDYWGHKGGDYEDEPVDKEGTGRRWQKTDGLDIVSQVLWKMLGVAPPTDANDEPGNEEHIDGMSGKTEAVSSISRAESNRRFLSGTQWILSQCFIHVSNLFWKLIGVVPKW</sequence>
<dbReference type="Proteomes" id="UP000559027">
    <property type="component" value="Unassembled WGS sequence"/>
</dbReference>
<evidence type="ECO:0000256" key="1">
    <source>
        <dbReference type="SAM" id="MobiDB-lite"/>
    </source>
</evidence>
<feature type="chain" id="PRO_5034592887" description="Glutamine amidotransferase domain-containing protein" evidence="2">
    <location>
        <begin position="24"/>
        <end position="353"/>
    </location>
</feature>
<dbReference type="InterPro" id="IPR044992">
    <property type="entry name" value="ChyE-like"/>
</dbReference>
<dbReference type="OrthoDB" id="92161at2759"/>
<dbReference type="SUPFAM" id="SSF52317">
    <property type="entry name" value="Class I glutamine amidotransferase-like"/>
    <property type="match status" value="1"/>
</dbReference>
<proteinExistence type="predicted"/>
<keyword evidence="2" id="KW-0732">Signal</keyword>
<gene>
    <name evidence="4" type="ORF">D9756_004450</name>
</gene>
<feature type="domain" description="Glutamine amidotransferase" evidence="3">
    <location>
        <begin position="55"/>
        <end position="223"/>
    </location>
</feature>
<keyword evidence="5" id="KW-1185">Reference proteome</keyword>
<dbReference type="GO" id="GO:0005829">
    <property type="term" value="C:cytosol"/>
    <property type="evidence" value="ECO:0007669"/>
    <property type="project" value="TreeGrafter"/>
</dbReference>
<dbReference type="PANTHER" id="PTHR42695">
    <property type="entry name" value="GLUTAMINE AMIDOTRANSFERASE YLR126C-RELATED"/>
    <property type="match status" value="1"/>
</dbReference>
<evidence type="ECO:0000256" key="2">
    <source>
        <dbReference type="SAM" id="SignalP"/>
    </source>
</evidence>
<protein>
    <recommendedName>
        <fullName evidence="3">Glutamine amidotransferase domain-containing protein</fullName>
    </recommendedName>
</protein>
<name>A0A8H5G9G9_9AGAR</name>
<evidence type="ECO:0000313" key="5">
    <source>
        <dbReference type="Proteomes" id="UP000559027"/>
    </source>
</evidence>
<dbReference type="GO" id="GO:0005634">
    <property type="term" value="C:nucleus"/>
    <property type="evidence" value="ECO:0007669"/>
    <property type="project" value="TreeGrafter"/>
</dbReference>
<feature type="region of interest" description="Disordered" evidence="1">
    <location>
        <begin position="288"/>
        <end position="307"/>
    </location>
</feature>
<dbReference type="AlphaFoldDB" id="A0A8H5G9G9"/>
<comment type="caution">
    <text evidence="4">The sequence shown here is derived from an EMBL/GenBank/DDBJ whole genome shotgun (WGS) entry which is preliminary data.</text>
</comment>
<organism evidence="4 5">
    <name type="scientific">Leucocoprinus leucothites</name>
    <dbReference type="NCBI Taxonomy" id="201217"/>
    <lineage>
        <taxon>Eukaryota</taxon>
        <taxon>Fungi</taxon>
        <taxon>Dikarya</taxon>
        <taxon>Basidiomycota</taxon>
        <taxon>Agaricomycotina</taxon>
        <taxon>Agaricomycetes</taxon>
        <taxon>Agaricomycetidae</taxon>
        <taxon>Agaricales</taxon>
        <taxon>Agaricineae</taxon>
        <taxon>Agaricaceae</taxon>
        <taxon>Leucocoprinus</taxon>
    </lineage>
</organism>
<dbReference type="InterPro" id="IPR029062">
    <property type="entry name" value="Class_I_gatase-like"/>
</dbReference>
<evidence type="ECO:0000313" key="4">
    <source>
        <dbReference type="EMBL" id="KAF5360670.1"/>
    </source>
</evidence>
<dbReference type="PANTHER" id="PTHR42695:SF5">
    <property type="entry name" value="GLUTAMINE AMIDOTRANSFERASE YLR126C-RELATED"/>
    <property type="match status" value="1"/>
</dbReference>